<evidence type="ECO:0000313" key="1">
    <source>
        <dbReference type="EMBL" id="ANA85760.1"/>
    </source>
</evidence>
<dbReference type="EMBL" id="KU998239">
    <property type="protein sequence ID" value="ANA85760.1"/>
    <property type="molecule type" value="Genomic_DNA"/>
</dbReference>
<dbReference type="KEGG" id="vg:28802830"/>
<dbReference type="RefSeq" id="YP_009276513.1">
    <property type="nucleotide sequence ID" value="NC_030941.1"/>
</dbReference>
<accession>A0A160DDD7</accession>
<proteinExistence type="predicted"/>
<protein>
    <submittedName>
        <fullName evidence="1">Uncharacterized protein</fullName>
    </submittedName>
</protein>
<evidence type="ECO:0000313" key="2">
    <source>
        <dbReference type="Proteomes" id="UP000203169"/>
    </source>
</evidence>
<dbReference type="GeneID" id="28802830"/>
<organism evidence="1 2">
    <name type="scientific">Gordonia phage Cozz</name>
    <dbReference type="NCBI Taxonomy" id="1838066"/>
    <lineage>
        <taxon>Viruses</taxon>
        <taxon>Duplodnaviria</taxon>
        <taxon>Heunggongvirae</taxon>
        <taxon>Uroviricota</taxon>
        <taxon>Caudoviricetes</taxon>
        <taxon>Emalynvirus</taxon>
        <taxon>Emalynvirus cozz</taxon>
    </lineage>
</organism>
<gene>
    <name evidence="1" type="primary">54</name>
    <name evidence="1" type="ORF">PBI_COZZ_54</name>
</gene>
<dbReference type="OrthoDB" id="36822at10239"/>
<sequence length="77" mass="8586">MIGAVVRSIADFTLERFGYVRRERTFTGRVQLEVNQPPHLDIELPSGRKLSGYLVAPIGETVYTQNPIYDDGGPLHG</sequence>
<keyword evidence="2" id="KW-1185">Reference proteome</keyword>
<reference evidence="1 2" key="1">
    <citation type="submission" date="2016-03" db="EMBL/GenBank/DDBJ databases">
        <authorList>
            <person name="Montgomery M.T."/>
            <person name="Guerrero C.A."/>
            <person name="Mavrich T.N."/>
            <person name="Pope W.H."/>
            <person name="Garlena R.A."/>
            <person name="Russell D.A."/>
            <person name="Jacobs-Sera D."/>
            <person name="Hendrix R.W."/>
            <person name="Hatfull G.F."/>
        </authorList>
    </citation>
    <scope>NUCLEOTIDE SEQUENCE [LARGE SCALE GENOMIC DNA]</scope>
</reference>
<name>A0A160DDD7_9CAUD</name>
<dbReference type="Proteomes" id="UP000203169">
    <property type="component" value="Segment"/>
</dbReference>